<keyword evidence="2" id="KW-0274">FAD</keyword>
<evidence type="ECO:0000256" key="4">
    <source>
        <dbReference type="ARBA" id="ARBA00023157"/>
    </source>
</evidence>
<protein>
    <submittedName>
        <fullName evidence="8">NAD(P)-binding protein</fullName>
    </submittedName>
</protein>
<dbReference type="PROSITE" id="PS51354">
    <property type="entry name" value="GLUTAREDOXIN_2"/>
    <property type="match status" value="1"/>
</dbReference>
<dbReference type="Proteomes" id="UP000665020">
    <property type="component" value="Chromosome"/>
</dbReference>
<keyword evidence="4" id="KW-1015">Disulfide bond</keyword>
<organism evidence="8 9">
    <name type="scientific">Iocasia fonsfrigidae</name>
    <dbReference type="NCBI Taxonomy" id="2682810"/>
    <lineage>
        <taxon>Bacteria</taxon>
        <taxon>Bacillati</taxon>
        <taxon>Bacillota</taxon>
        <taxon>Clostridia</taxon>
        <taxon>Halanaerobiales</taxon>
        <taxon>Halanaerobiaceae</taxon>
        <taxon>Iocasia</taxon>
    </lineage>
</organism>
<dbReference type="PROSITE" id="PS00573">
    <property type="entry name" value="PYRIDINE_REDOX_2"/>
    <property type="match status" value="1"/>
</dbReference>
<dbReference type="EMBL" id="CP046640">
    <property type="protein sequence ID" value="QTL96722.1"/>
    <property type="molecule type" value="Genomic_DNA"/>
</dbReference>
<sequence>MNKVNNINIEVYSKKWCPYCRKAKAFLKSKGFSFFEYDVGEEGRLAEMEERTGKKSVPQILIDDYHVGGYNDLIEMENSGRLNELLGIKGNDYSQRLWELIIVGAGPAGLNAALYAARKGIEVLLLTEDLGGQVIDTNGIDNYIGKRETNGSQLINDFWEHIQQYDIATIVGEKANEIKAMQGEHRVISNNNREYKARTIIIASGAQKRHLGMKQEYVLTGRGVHYCAVCDGYLYAGRPVAVVGGGNSGLEASLDLAKMDCDVSLIEIQNELMGDQYLQEQIEKNDNIRVYKGTQVKKIKGEEKLESVVIKDNKTAEEKELSIDALFIEIGLVANSDFLNGMVGTNERKEIIINENNETDVEGIWAAGDVTNIKDKQIIIAAAEGAKAALRVNEYLK</sequence>
<evidence type="ECO:0000259" key="6">
    <source>
        <dbReference type="Pfam" id="PF00462"/>
    </source>
</evidence>
<gene>
    <name evidence="8" type="ORF">GM661_01395</name>
</gene>
<dbReference type="GO" id="GO:0016668">
    <property type="term" value="F:oxidoreductase activity, acting on a sulfur group of donors, NAD(P) as acceptor"/>
    <property type="evidence" value="ECO:0007669"/>
    <property type="project" value="UniProtKB-ARBA"/>
</dbReference>
<dbReference type="PROSITE" id="PS00195">
    <property type="entry name" value="GLUTAREDOXIN_1"/>
    <property type="match status" value="1"/>
</dbReference>
<dbReference type="AlphaFoldDB" id="A0A8A7KFT0"/>
<accession>A0A8A7KFT0</accession>
<evidence type="ECO:0000259" key="7">
    <source>
        <dbReference type="Pfam" id="PF07992"/>
    </source>
</evidence>
<keyword evidence="3" id="KW-0560">Oxidoreductase</keyword>
<dbReference type="Pfam" id="PF07992">
    <property type="entry name" value="Pyr_redox_2"/>
    <property type="match status" value="1"/>
</dbReference>
<reference evidence="8" key="1">
    <citation type="submission" date="2019-12" db="EMBL/GenBank/DDBJ databases">
        <authorList>
            <person name="zhang j."/>
            <person name="sun C.M."/>
        </authorList>
    </citation>
    <scope>NUCLEOTIDE SEQUENCE</scope>
    <source>
        <strain evidence="8">NS-1</strain>
    </source>
</reference>
<dbReference type="SUPFAM" id="SSF52833">
    <property type="entry name" value="Thioredoxin-like"/>
    <property type="match status" value="1"/>
</dbReference>
<dbReference type="InterPro" id="IPR011767">
    <property type="entry name" value="GLR_AS"/>
</dbReference>
<dbReference type="RefSeq" id="WP_230868434.1">
    <property type="nucleotide sequence ID" value="NZ_CP046640.1"/>
</dbReference>
<dbReference type="InterPro" id="IPR002109">
    <property type="entry name" value="Glutaredoxin"/>
</dbReference>
<proteinExistence type="predicted"/>
<dbReference type="InterPro" id="IPR050097">
    <property type="entry name" value="Ferredoxin-NADP_redctase_2"/>
</dbReference>
<evidence type="ECO:0000313" key="8">
    <source>
        <dbReference type="EMBL" id="QTL96722.1"/>
    </source>
</evidence>
<keyword evidence="1" id="KW-0285">Flavoprotein</keyword>
<dbReference type="PANTHER" id="PTHR48105">
    <property type="entry name" value="THIOREDOXIN REDUCTASE 1-RELATED-RELATED"/>
    <property type="match status" value="1"/>
</dbReference>
<dbReference type="InterPro" id="IPR036249">
    <property type="entry name" value="Thioredoxin-like_sf"/>
</dbReference>
<keyword evidence="5" id="KW-0676">Redox-active center</keyword>
<dbReference type="SUPFAM" id="SSF51905">
    <property type="entry name" value="FAD/NAD(P)-binding domain"/>
    <property type="match status" value="1"/>
</dbReference>
<keyword evidence="9" id="KW-1185">Reference proteome</keyword>
<evidence type="ECO:0000256" key="1">
    <source>
        <dbReference type="ARBA" id="ARBA00022630"/>
    </source>
</evidence>
<dbReference type="Gene3D" id="3.50.50.60">
    <property type="entry name" value="FAD/NAD(P)-binding domain"/>
    <property type="match status" value="2"/>
</dbReference>
<dbReference type="InterPro" id="IPR008255">
    <property type="entry name" value="Pyr_nucl-diS_OxRdtase_2_AS"/>
</dbReference>
<feature type="domain" description="Glutaredoxin" evidence="6">
    <location>
        <begin position="9"/>
        <end position="67"/>
    </location>
</feature>
<feature type="domain" description="FAD/NAD(P)-binding" evidence="7">
    <location>
        <begin position="99"/>
        <end position="381"/>
    </location>
</feature>
<name>A0A8A7KFT0_9FIRM</name>
<evidence type="ECO:0000313" key="9">
    <source>
        <dbReference type="Proteomes" id="UP000665020"/>
    </source>
</evidence>
<evidence type="ECO:0000256" key="3">
    <source>
        <dbReference type="ARBA" id="ARBA00023002"/>
    </source>
</evidence>
<dbReference type="Gene3D" id="3.40.30.10">
    <property type="entry name" value="Glutaredoxin"/>
    <property type="match status" value="1"/>
</dbReference>
<dbReference type="InterPro" id="IPR036188">
    <property type="entry name" value="FAD/NAD-bd_sf"/>
</dbReference>
<dbReference type="Pfam" id="PF00462">
    <property type="entry name" value="Glutaredoxin"/>
    <property type="match status" value="1"/>
</dbReference>
<dbReference type="InterPro" id="IPR023753">
    <property type="entry name" value="FAD/NAD-binding_dom"/>
</dbReference>
<evidence type="ECO:0000256" key="2">
    <source>
        <dbReference type="ARBA" id="ARBA00022827"/>
    </source>
</evidence>
<dbReference type="PRINTS" id="PR00368">
    <property type="entry name" value="FADPNR"/>
</dbReference>
<dbReference type="PRINTS" id="PR00469">
    <property type="entry name" value="PNDRDTASEII"/>
</dbReference>
<evidence type="ECO:0000256" key="5">
    <source>
        <dbReference type="ARBA" id="ARBA00023284"/>
    </source>
</evidence>
<dbReference type="KEGG" id="ifn:GM661_01395"/>